<dbReference type="AlphaFoldDB" id="A0A0F7PDY7"/>
<keyword evidence="1" id="KW-0812">Transmembrane</keyword>
<dbReference type="Proteomes" id="UP000069906">
    <property type="component" value="Chromosome"/>
</dbReference>
<dbReference type="GO" id="GO:0016787">
    <property type="term" value="F:hydrolase activity"/>
    <property type="evidence" value="ECO:0007669"/>
    <property type="project" value="UniProtKB-KW"/>
</dbReference>
<gene>
    <name evidence="3" type="ORF">HLASA_1937</name>
    <name evidence="2" type="ORF">HLASF_1951</name>
</gene>
<evidence type="ECO:0000256" key="1">
    <source>
        <dbReference type="SAM" id="Phobius"/>
    </source>
</evidence>
<dbReference type="PATRIC" id="fig|1604004.4.peg.2045"/>
<protein>
    <submittedName>
        <fullName evidence="2">Membrane-bound metal-dependent hydrolase</fullName>
    </submittedName>
</protein>
<dbReference type="EMBL" id="CP008874">
    <property type="protein sequence ID" value="AKH98420.1"/>
    <property type="molecule type" value="Genomic_DNA"/>
</dbReference>
<dbReference type="KEGG" id="hsu:HLASF_1951"/>
<keyword evidence="1" id="KW-0472">Membrane</keyword>
<keyword evidence="1" id="KW-1133">Transmembrane helix</keyword>
<reference evidence="3 4" key="3">
    <citation type="journal article" date="2016" name="Stand. Genomic Sci.">
        <title>Complete genome sequence of 'Halanaeroarchaeum sulfurireducens' M27-SA2, a sulfur-reducing and acetate-oxidizing haloarchaeon from the deep-sea hypersaline anoxic lake Medee.</title>
        <authorList>
            <person name="Messina E."/>
            <person name="Sorokin D.Y."/>
            <person name="Kublanov I.V."/>
            <person name="Toshchakov S."/>
            <person name="Lopatina A."/>
            <person name="Arcadi E."/>
            <person name="Smedile F."/>
            <person name="La Spada G."/>
            <person name="La Cono V."/>
            <person name="Yakimov M.M."/>
        </authorList>
    </citation>
    <scope>NUCLEOTIDE SEQUENCE [LARGE SCALE GENOMIC DNA]</scope>
    <source>
        <strain evidence="3 4">M27-SA2</strain>
    </source>
</reference>
<dbReference type="STRING" id="1604004.HLASA_1937"/>
<evidence type="ECO:0000313" key="3">
    <source>
        <dbReference type="EMBL" id="ALG82814.1"/>
    </source>
</evidence>
<dbReference type="KEGG" id="hsf:HLASA_1937"/>
<keyword evidence="2" id="KW-0378">Hydrolase</keyword>
<dbReference type="RefSeq" id="WP_050049084.1">
    <property type="nucleotide sequence ID" value="NZ_CP008874.1"/>
</dbReference>
<evidence type="ECO:0000313" key="4">
    <source>
        <dbReference type="Proteomes" id="UP000060390"/>
    </source>
</evidence>
<accession>A0A0F7PDY7</accession>
<dbReference type="Proteomes" id="UP000060390">
    <property type="component" value="Chromosome"/>
</dbReference>
<evidence type="ECO:0000313" key="2">
    <source>
        <dbReference type="EMBL" id="AKH98420.1"/>
    </source>
</evidence>
<reference evidence="4" key="2">
    <citation type="submission" date="2015-05" db="EMBL/GenBank/DDBJ databases">
        <title>Complete genome sequence of Halanaeroarchaeum sulfurireducens type strain M27-SA2, a sulfate-reducer haloarchaeon from marine anoxic lake Medee.</title>
        <authorList>
            <person name="Messina E."/>
            <person name="Kublanov I.V."/>
            <person name="Toshchakov S."/>
            <person name="Arcadi E."/>
            <person name="La Spada G."/>
            <person name="La Cono V."/>
            <person name="Yakimov M.M."/>
        </authorList>
    </citation>
    <scope>NUCLEOTIDE SEQUENCE [LARGE SCALE GENOMIC DNA]</scope>
    <source>
        <strain evidence="4">M27-SA2</strain>
    </source>
</reference>
<proteinExistence type="predicted"/>
<sequence>MMSTTHAAVGATLAVLAVPVAPDLAGVAALGAIAGGAFPDLDVLFDHRKTLHYPEHYWPVAMAALAVAAMRPGVMTVAAAAFLASAAIHSVMDVFGGGLGLRPWAGDDDRGVYSHLNGRWIAPRRWIRYDGAPEDLIVAAAFSVPPLVVFDATVRHVLLAGLVVSVSYVGIRRRLPEVYERLV</sequence>
<reference evidence="2 5" key="1">
    <citation type="journal article" date="2015" name="ISME J.">
        <title>Elemental sulfur and acetate can support life of a novel strictly anaerobic haloarchaeon.</title>
        <authorList>
            <person name="Sorokin D.Y."/>
            <person name="Kublanov I.V."/>
            <person name="Gavrilov S.N."/>
            <person name="Rojo D."/>
            <person name="Roman P."/>
            <person name="Golyshin P.N."/>
            <person name="Slepak V.Z."/>
            <person name="Smedile F."/>
            <person name="Ferrer M."/>
            <person name="Messina E."/>
            <person name="La Cono V."/>
            <person name="Yakimov M.M."/>
        </authorList>
    </citation>
    <scope>NUCLEOTIDE SEQUENCE [LARGE SCALE GENOMIC DNA]</scope>
    <source>
        <strain evidence="2 5">HSR2</strain>
    </source>
</reference>
<dbReference type="GeneID" id="26011271"/>
<dbReference type="HOGENOM" id="CLU_1357894_0_0_2"/>
<evidence type="ECO:0000313" key="5">
    <source>
        <dbReference type="Proteomes" id="UP000069906"/>
    </source>
</evidence>
<dbReference type="EMBL" id="CP011564">
    <property type="protein sequence ID" value="ALG82814.1"/>
    <property type="molecule type" value="Genomic_DNA"/>
</dbReference>
<organism evidence="2 5">
    <name type="scientific">Halanaeroarchaeum sulfurireducens</name>
    <dbReference type="NCBI Taxonomy" id="1604004"/>
    <lineage>
        <taxon>Archaea</taxon>
        <taxon>Methanobacteriati</taxon>
        <taxon>Methanobacteriota</taxon>
        <taxon>Stenosarchaea group</taxon>
        <taxon>Halobacteria</taxon>
        <taxon>Halobacteriales</taxon>
        <taxon>Halobacteriaceae</taxon>
        <taxon>Halanaeroarchaeum</taxon>
    </lineage>
</organism>
<name>A0A0F7PDY7_9EURY</name>
<keyword evidence="5" id="KW-1185">Reference proteome</keyword>
<feature type="transmembrane region" description="Helical" evidence="1">
    <location>
        <begin position="60"/>
        <end position="83"/>
    </location>
</feature>
<dbReference type="OrthoDB" id="204671at2157"/>